<dbReference type="PROSITE" id="PS00794">
    <property type="entry name" value="HPPK"/>
    <property type="match status" value="1"/>
</dbReference>
<keyword evidence="3 9" id="KW-0808">Transferase</keyword>
<dbReference type="PANTHER" id="PTHR43071:SF1">
    <property type="entry name" value="2-AMINO-4-HYDROXY-6-HYDROXYMETHYLDIHYDROPTERIDINE PYROPHOSPHOKINASE"/>
    <property type="match status" value="1"/>
</dbReference>
<dbReference type="InterPro" id="IPR000550">
    <property type="entry name" value="Hppk"/>
</dbReference>
<protein>
    <recommendedName>
        <fullName evidence="2">2-amino-4-hydroxy-6-hydroxymethyldihydropteridine diphosphokinase</fullName>
        <ecNumber evidence="2">2.7.6.3</ecNumber>
    </recommendedName>
</protein>
<keyword evidence="5" id="KW-0418">Kinase</keyword>
<feature type="domain" description="7,8-dihydro-6-hydroxymethylpterin-pyrophosphokinase" evidence="8">
    <location>
        <begin position="86"/>
        <end position="97"/>
    </location>
</feature>
<sequence>MRAYIALGANLGDTRRTLETAAEQLGTLGVLRGVSRLYRTAPVGGPLGQPEYLNAAVSLDTDWPAAELLVALHQVEAQAGRVRAGRWGARTLDLDLICYGEQVCGSDTLQELTLPHPRAWERTFVLWPLADLDPDLRHPVTGESVMQALGRLAACQSGPVDTVEWAAARYAET</sequence>
<accession>A0ABW1YBP6</accession>
<keyword evidence="6" id="KW-0067">ATP-binding</keyword>
<gene>
    <name evidence="9" type="primary">folK</name>
    <name evidence="9" type="ORF">ACFP81_05935</name>
</gene>
<dbReference type="InterPro" id="IPR035907">
    <property type="entry name" value="Hppk_sf"/>
</dbReference>
<dbReference type="RefSeq" id="WP_380082602.1">
    <property type="nucleotide sequence ID" value="NZ_JBHSWD010000001.1"/>
</dbReference>
<evidence type="ECO:0000259" key="8">
    <source>
        <dbReference type="PROSITE" id="PS00794"/>
    </source>
</evidence>
<dbReference type="EMBL" id="JBHSWD010000001">
    <property type="protein sequence ID" value="MFC6591599.1"/>
    <property type="molecule type" value="Genomic_DNA"/>
</dbReference>
<dbReference type="EC" id="2.7.6.3" evidence="2"/>
<keyword evidence="10" id="KW-1185">Reference proteome</keyword>
<evidence type="ECO:0000313" key="10">
    <source>
        <dbReference type="Proteomes" id="UP001596297"/>
    </source>
</evidence>
<comment type="pathway">
    <text evidence="1">Cofactor biosynthesis; tetrahydrofolate biosynthesis; 2-amino-4-hydroxy-6-hydroxymethyl-7,8-dihydropteridine diphosphate from 7,8-dihydroneopterin triphosphate: step 4/4.</text>
</comment>
<evidence type="ECO:0000256" key="4">
    <source>
        <dbReference type="ARBA" id="ARBA00022741"/>
    </source>
</evidence>
<evidence type="ECO:0000256" key="2">
    <source>
        <dbReference type="ARBA" id="ARBA00013253"/>
    </source>
</evidence>
<reference evidence="10" key="1">
    <citation type="journal article" date="2019" name="Int. J. Syst. Evol. Microbiol.">
        <title>The Global Catalogue of Microorganisms (GCM) 10K type strain sequencing project: providing services to taxonomists for standard genome sequencing and annotation.</title>
        <authorList>
            <consortium name="The Broad Institute Genomics Platform"/>
            <consortium name="The Broad Institute Genome Sequencing Center for Infectious Disease"/>
            <person name="Wu L."/>
            <person name="Ma J."/>
        </authorList>
    </citation>
    <scope>NUCLEOTIDE SEQUENCE [LARGE SCALE GENOMIC DNA]</scope>
    <source>
        <strain evidence="10">CGMCC 1.15772</strain>
    </source>
</reference>
<keyword evidence="7" id="KW-0289">Folate biosynthesis</keyword>
<keyword evidence="4" id="KW-0547">Nucleotide-binding</keyword>
<dbReference type="SUPFAM" id="SSF55083">
    <property type="entry name" value="6-hydroxymethyl-7,8-dihydropterin pyrophosphokinase, HPPK"/>
    <property type="match status" value="1"/>
</dbReference>
<evidence type="ECO:0000256" key="7">
    <source>
        <dbReference type="ARBA" id="ARBA00022909"/>
    </source>
</evidence>
<comment type="caution">
    <text evidence="9">The sequence shown here is derived from an EMBL/GenBank/DDBJ whole genome shotgun (WGS) entry which is preliminary data.</text>
</comment>
<evidence type="ECO:0000256" key="3">
    <source>
        <dbReference type="ARBA" id="ARBA00022679"/>
    </source>
</evidence>
<dbReference type="Proteomes" id="UP001596297">
    <property type="component" value="Unassembled WGS sequence"/>
</dbReference>
<evidence type="ECO:0000256" key="5">
    <source>
        <dbReference type="ARBA" id="ARBA00022777"/>
    </source>
</evidence>
<dbReference type="Gene3D" id="3.30.70.560">
    <property type="entry name" value="7,8-Dihydro-6-hydroxymethylpterin-pyrophosphokinase HPPK"/>
    <property type="match status" value="1"/>
</dbReference>
<evidence type="ECO:0000256" key="1">
    <source>
        <dbReference type="ARBA" id="ARBA00005051"/>
    </source>
</evidence>
<dbReference type="PANTHER" id="PTHR43071">
    <property type="entry name" value="2-AMINO-4-HYDROXY-6-HYDROXYMETHYLDIHYDROPTERIDINE PYROPHOSPHOKINASE"/>
    <property type="match status" value="1"/>
</dbReference>
<organism evidence="9 10">
    <name type="scientific">Deinococcus lacus</name>
    <dbReference type="NCBI Taxonomy" id="392561"/>
    <lineage>
        <taxon>Bacteria</taxon>
        <taxon>Thermotogati</taxon>
        <taxon>Deinococcota</taxon>
        <taxon>Deinococci</taxon>
        <taxon>Deinococcales</taxon>
        <taxon>Deinococcaceae</taxon>
        <taxon>Deinococcus</taxon>
    </lineage>
</organism>
<name>A0ABW1YBP6_9DEIO</name>
<proteinExistence type="predicted"/>
<evidence type="ECO:0000313" key="9">
    <source>
        <dbReference type="EMBL" id="MFC6591599.1"/>
    </source>
</evidence>
<dbReference type="CDD" id="cd00483">
    <property type="entry name" value="HPPK"/>
    <property type="match status" value="1"/>
</dbReference>
<dbReference type="GO" id="GO:0003848">
    <property type="term" value="F:2-amino-4-hydroxy-6-hydroxymethyldihydropteridine diphosphokinase activity"/>
    <property type="evidence" value="ECO:0007669"/>
    <property type="project" value="UniProtKB-EC"/>
</dbReference>
<dbReference type="Pfam" id="PF01288">
    <property type="entry name" value="HPPK"/>
    <property type="match status" value="1"/>
</dbReference>
<dbReference type="NCBIfam" id="TIGR01498">
    <property type="entry name" value="folK"/>
    <property type="match status" value="1"/>
</dbReference>
<evidence type="ECO:0000256" key="6">
    <source>
        <dbReference type="ARBA" id="ARBA00022840"/>
    </source>
</evidence>